<evidence type="ECO:0000256" key="2">
    <source>
        <dbReference type="SAM" id="Phobius"/>
    </source>
</evidence>
<feature type="region of interest" description="Disordered" evidence="1">
    <location>
        <begin position="1"/>
        <end position="32"/>
    </location>
</feature>
<dbReference type="InterPro" id="IPR021434">
    <property type="entry name" value="DUF3082"/>
</dbReference>
<dbReference type="PANTHER" id="PTHR35733">
    <property type="entry name" value="OS02G0307800 PROTEIN"/>
    <property type="match status" value="1"/>
</dbReference>
<organism evidence="3 4">
    <name type="scientific">Phormidesmis priestleyi Ana</name>
    <dbReference type="NCBI Taxonomy" id="1666911"/>
    <lineage>
        <taxon>Bacteria</taxon>
        <taxon>Bacillati</taxon>
        <taxon>Cyanobacteriota</taxon>
        <taxon>Cyanophyceae</taxon>
        <taxon>Leptolyngbyales</taxon>
        <taxon>Leptolyngbyaceae</taxon>
        <taxon>Phormidesmis</taxon>
    </lineage>
</organism>
<evidence type="ECO:0000256" key="1">
    <source>
        <dbReference type="SAM" id="MobiDB-lite"/>
    </source>
</evidence>
<keyword evidence="2" id="KW-0812">Transmembrane</keyword>
<keyword evidence="2" id="KW-0472">Membrane</keyword>
<proteinExistence type="predicted"/>
<evidence type="ECO:0008006" key="5">
    <source>
        <dbReference type="Google" id="ProtNLM"/>
    </source>
</evidence>
<protein>
    <recommendedName>
        <fullName evidence="5">DUF3082 domain-containing protein</fullName>
    </recommendedName>
</protein>
<dbReference type="Pfam" id="PF11282">
    <property type="entry name" value="DUF3082"/>
    <property type="match status" value="1"/>
</dbReference>
<comment type="caution">
    <text evidence="3">The sequence shown here is derived from an EMBL/GenBank/DDBJ whole genome shotgun (WGS) entry which is preliminary data.</text>
</comment>
<evidence type="ECO:0000313" key="4">
    <source>
        <dbReference type="Proteomes" id="UP000050465"/>
    </source>
</evidence>
<keyword evidence="2" id="KW-1133">Transmembrane helix</keyword>
<gene>
    <name evidence="3" type="ORF">HLUCCA11_11085</name>
</gene>
<feature type="compositionally biased region" description="Polar residues" evidence="1">
    <location>
        <begin position="15"/>
        <end position="25"/>
    </location>
</feature>
<feature type="transmembrane region" description="Helical" evidence="2">
    <location>
        <begin position="83"/>
        <end position="112"/>
    </location>
</feature>
<name>A0A0P8C1X9_9CYAN</name>
<dbReference type="Proteomes" id="UP000050465">
    <property type="component" value="Unassembled WGS sequence"/>
</dbReference>
<dbReference type="PANTHER" id="PTHR35733:SF1">
    <property type="entry name" value="OS02G0307800 PROTEIN"/>
    <property type="match status" value="1"/>
</dbReference>
<feature type="region of interest" description="Disordered" evidence="1">
    <location>
        <begin position="122"/>
        <end position="145"/>
    </location>
</feature>
<dbReference type="EMBL" id="LJZR01000013">
    <property type="protein sequence ID" value="KPQ35228.1"/>
    <property type="molecule type" value="Genomic_DNA"/>
</dbReference>
<accession>A0A0P8C1X9</accession>
<dbReference type="STRING" id="1666911.HLUCCA11_11085"/>
<sequence length="145" mass="15168">MEKKSEKQLGKISVPNLSAEAQSSEDSGKQPPTPLRCFTGAIAASTFSLLAYRLTISIAMSFANKPVTSSNPAVVNISAAVRTLVVGIVALGAGVFGVAALGLAALGVQLLFKKASQKMSQKASQKASQKMQKKDTPVEETQNMQ</sequence>
<reference evidence="3 4" key="1">
    <citation type="submission" date="2015-09" db="EMBL/GenBank/DDBJ databases">
        <title>Identification and resolution of microdiversity through metagenomic sequencing of parallel consortia.</title>
        <authorList>
            <person name="Nelson W.C."/>
            <person name="Romine M.F."/>
            <person name="Lindemann S.R."/>
        </authorList>
    </citation>
    <scope>NUCLEOTIDE SEQUENCE [LARGE SCALE GENOMIC DNA]</scope>
    <source>
        <strain evidence="3">Ana</strain>
    </source>
</reference>
<evidence type="ECO:0000313" key="3">
    <source>
        <dbReference type="EMBL" id="KPQ35228.1"/>
    </source>
</evidence>
<dbReference type="AlphaFoldDB" id="A0A0P8C1X9"/>